<dbReference type="OrthoDB" id="5347807at2"/>
<feature type="region of interest" description="Disordered" evidence="1">
    <location>
        <begin position="1"/>
        <end position="35"/>
    </location>
</feature>
<dbReference type="KEGG" id="apai:APAC_2099"/>
<keyword evidence="3" id="KW-1185">Reference proteome</keyword>
<dbReference type="RefSeq" id="WP_130234070.1">
    <property type="nucleotide sequence ID" value="NZ_BMEF01000006.1"/>
</dbReference>
<reference evidence="2" key="1">
    <citation type="submission" date="2019-09" db="EMBL/GenBank/DDBJ databases">
        <title>Complete genome sequencing of four Arcobacter species reveals a diverse suite of mobile elements.</title>
        <authorList>
            <person name="Miller W.G."/>
            <person name="Yee E."/>
            <person name="Bono J.L."/>
        </authorList>
    </citation>
    <scope>NUCLEOTIDE SEQUENCE [LARGE SCALE GENOMIC DNA]</scope>
    <source>
        <strain evidence="2">LMG 26638</strain>
    </source>
</reference>
<organism evidence="2 3">
    <name type="scientific">Malaciobacter pacificus</name>
    <dbReference type="NCBI Taxonomy" id="1080223"/>
    <lineage>
        <taxon>Bacteria</taxon>
        <taxon>Pseudomonadati</taxon>
        <taxon>Campylobacterota</taxon>
        <taxon>Epsilonproteobacteria</taxon>
        <taxon>Campylobacterales</taxon>
        <taxon>Arcobacteraceae</taxon>
        <taxon>Malaciobacter</taxon>
    </lineage>
</organism>
<sequence>MSYADKLKQNTSKIKTSEKVLEDKKKSGRPKKPLEEIRNTAIPVALNKFEKNWIENQAKKLSKEIGVKITTSAWMRMVLLKDMPNDE</sequence>
<accession>A0A5C2H883</accession>
<evidence type="ECO:0000313" key="3">
    <source>
        <dbReference type="Proteomes" id="UP000322726"/>
    </source>
</evidence>
<proteinExistence type="predicted"/>
<dbReference type="EMBL" id="CP035928">
    <property type="protein sequence ID" value="QEP35171.1"/>
    <property type="molecule type" value="Genomic_DNA"/>
</dbReference>
<gene>
    <name evidence="2" type="ORF">APAC_2099</name>
</gene>
<evidence type="ECO:0000256" key="1">
    <source>
        <dbReference type="SAM" id="MobiDB-lite"/>
    </source>
</evidence>
<evidence type="ECO:0000313" key="2">
    <source>
        <dbReference type="EMBL" id="QEP35171.1"/>
    </source>
</evidence>
<reference evidence="2" key="2">
    <citation type="submission" date="2019-09" db="EMBL/GenBank/DDBJ databases">
        <title>Taxonomic note: a critical rebuttal of the proposed division of the genus Arcobacter into six genera, emended descriptions of Arcobacter anaerophilus and the genus Arcobacter, and an assessment of genus-level boundaries for Epsilonproteobacteria using in silico genomic comparator tools.</title>
        <authorList>
            <person name="On S.L.W."/>
            <person name="Miller W.G."/>
            <person name="Biggs P."/>
            <person name="Cornelius A."/>
            <person name="Vandamme P."/>
        </authorList>
    </citation>
    <scope>NUCLEOTIDE SEQUENCE [LARGE SCALE GENOMIC DNA]</scope>
    <source>
        <strain evidence="2">LMG 26638</strain>
    </source>
</reference>
<feature type="compositionally biased region" description="Basic and acidic residues" evidence="1">
    <location>
        <begin position="15"/>
        <end position="25"/>
    </location>
</feature>
<name>A0A5C2H883_9BACT</name>
<protein>
    <submittedName>
        <fullName evidence="2">Uncharacterized protein</fullName>
    </submittedName>
</protein>
<dbReference type="Proteomes" id="UP000322726">
    <property type="component" value="Chromosome"/>
</dbReference>
<dbReference type="AlphaFoldDB" id="A0A5C2H883"/>